<accession>A0A0C2WYI0</accession>
<dbReference type="HOGENOM" id="CLU_132807_2_0_1"/>
<protein>
    <submittedName>
        <fullName evidence="1">Uncharacterized protein</fullName>
    </submittedName>
</protein>
<dbReference type="Proteomes" id="UP000054549">
    <property type="component" value="Unassembled WGS sequence"/>
</dbReference>
<dbReference type="AlphaFoldDB" id="A0A0C2WYI0"/>
<reference evidence="1 2" key="1">
    <citation type="submission" date="2014-04" db="EMBL/GenBank/DDBJ databases">
        <title>Evolutionary Origins and Diversification of the Mycorrhizal Mutualists.</title>
        <authorList>
            <consortium name="DOE Joint Genome Institute"/>
            <consortium name="Mycorrhizal Genomics Consortium"/>
            <person name="Kohler A."/>
            <person name="Kuo A."/>
            <person name="Nagy L.G."/>
            <person name="Floudas D."/>
            <person name="Copeland A."/>
            <person name="Barry K.W."/>
            <person name="Cichocki N."/>
            <person name="Veneault-Fourrey C."/>
            <person name="LaButti K."/>
            <person name="Lindquist E.A."/>
            <person name="Lipzen A."/>
            <person name="Lundell T."/>
            <person name="Morin E."/>
            <person name="Murat C."/>
            <person name="Riley R."/>
            <person name="Ohm R."/>
            <person name="Sun H."/>
            <person name="Tunlid A."/>
            <person name="Henrissat B."/>
            <person name="Grigoriev I.V."/>
            <person name="Hibbett D.S."/>
            <person name="Martin F."/>
        </authorList>
    </citation>
    <scope>NUCLEOTIDE SEQUENCE [LARGE SCALE GENOMIC DNA]</scope>
    <source>
        <strain evidence="1 2">Koide BX008</strain>
    </source>
</reference>
<name>A0A0C2WYI0_AMAMK</name>
<sequence length="83" mass="9573">MITKEVSSGASYQLELSEELKARSLHSVFHASLLCRHFPNDDRRFPGRQLCQIPGFGQDPSEWQLDRVLSHSGRGEQRRSYLE</sequence>
<keyword evidence="2" id="KW-1185">Reference proteome</keyword>
<dbReference type="EMBL" id="KN818284">
    <property type="protein sequence ID" value="KIL61458.1"/>
    <property type="molecule type" value="Genomic_DNA"/>
</dbReference>
<dbReference type="OrthoDB" id="3211671at2759"/>
<dbReference type="InParanoid" id="A0A0C2WYI0"/>
<evidence type="ECO:0000313" key="2">
    <source>
        <dbReference type="Proteomes" id="UP000054549"/>
    </source>
</evidence>
<dbReference type="STRING" id="946122.A0A0C2WYI0"/>
<organism evidence="1 2">
    <name type="scientific">Amanita muscaria (strain Koide BX008)</name>
    <dbReference type="NCBI Taxonomy" id="946122"/>
    <lineage>
        <taxon>Eukaryota</taxon>
        <taxon>Fungi</taxon>
        <taxon>Dikarya</taxon>
        <taxon>Basidiomycota</taxon>
        <taxon>Agaricomycotina</taxon>
        <taxon>Agaricomycetes</taxon>
        <taxon>Agaricomycetidae</taxon>
        <taxon>Agaricales</taxon>
        <taxon>Pluteineae</taxon>
        <taxon>Amanitaceae</taxon>
        <taxon>Amanita</taxon>
    </lineage>
</organism>
<evidence type="ECO:0000313" key="1">
    <source>
        <dbReference type="EMBL" id="KIL61458.1"/>
    </source>
</evidence>
<gene>
    <name evidence="1" type="ORF">M378DRAFT_82559</name>
</gene>
<proteinExistence type="predicted"/>